<dbReference type="PANTHER" id="PTHR40626">
    <property type="entry name" value="MIP31509P"/>
    <property type="match status" value="1"/>
</dbReference>
<evidence type="ECO:0000256" key="8">
    <source>
        <dbReference type="SAM" id="MobiDB-lite"/>
    </source>
</evidence>
<dbReference type="EMBL" id="MK597916">
    <property type="protein sequence ID" value="QEQ43325.1"/>
    <property type="molecule type" value="mRNA"/>
</dbReference>
<evidence type="ECO:0000256" key="3">
    <source>
        <dbReference type="ARBA" id="ARBA00022737"/>
    </source>
</evidence>
<dbReference type="GO" id="GO:0006351">
    <property type="term" value="P:DNA-templated transcription"/>
    <property type="evidence" value="ECO:0007669"/>
    <property type="project" value="InterPro"/>
</dbReference>
<keyword evidence="2" id="KW-0479">Metal-binding</keyword>
<evidence type="ECO:0000256" key="5">
    <source>
        <dbReference type="ARBA" id="ARBA00022833"/>
    </source>
</evidence>
<keyword evidence="5" id="KW-0862">Zinc</keyword>
<dbReference type="PROSITE" id="PS00028">
    <property type="entry name" value="ZINC_FINGER_C2H2_1"/>
    <property type="match status" value="1"/>
</dbReference>
<dbReference type="SUPFAM" id="SSF57667">
    <property type="entry name" value="beta-beta-alpha zinc fingers"/>
    <property type="match status" value="1"/>
</dbReference>
<feature type="region of interest" description="Disordered" evidence="8">
    <location>
        <begin position="62"/>
        <end position="95"/>
    </location>
</feature>
<dbReference type="SMR" id="A0A5J6CN10"/>
<keyword evidence="3" id="KW-0677">Repeat</keyword>
<feature type="domain" description="C2H2-type" evidence="9">
    <location>
        <begin position="43"/>
        <end position="70"/>
    </location>
</feature>
<comment type="subcellular location">
    <subcellularLocation>
        <location evidence="1">Nucleus</location>
    </subcellularLocation>
</comment>
<feature type="region of interest" description="Disordered" evidence="8">
    <location>
        <begin position="305"/>
        <end position="328"/>
    </location>
</feature>
<dbReference type="GO" id="GO:0008270">
    <property type="term" value="F:zinc ion binding"/>
    <property type="evidence" value="ECO:0007669"/>
    <property type="project" value="UniProtKB-KW"/>
</dbReference>
<accession>A0A5J6CN10</accession>
<feature type="compositionally biased region" description="Low complexity" evidence="8">
    <location>
        <begin position="174"/>
        <end position="190"/>
    </location>
</feature>
<evidence type="ECO:0000259" key="9">
    <source>
        <dbReference type="PROSITE" id="PS50157"/>
    </source>
</evidence>
<dbReference type="InterPro" id="IPR013087">
    <property type="entry name" value="Znf_C2H2_type"/>
</dbReference>
<evidence type="ECO:0000256" key="6">
    <source>
        <dbReference type="ARBA" id="ARBA00023242"/>
    </source>
</evidence>
<dbReference type="GO" id="GO:0005634">
    <property type="term" value="C:nucleus"/>
    <property type="evidence" value="ECO:0007669"/>
    <property type="project" value="UniProtKB-SubCell"/>
</dbReference>
<evidence type="ECO:0000256" key="7">
    <source>
        <dbReference type="PROSITE-ProRule" id="PRU00042"/>
    </source>
</evidence>
<dbReference type="GO" id="GO:0000785">
    <property type="term" value="C:chromatin"/>
    <property type="evidence" value="ECO:0007669"/>
    <property type="project" value="TreeGrafter"/>
</dbReference>
<dbReference type="GO" id="GO:0000981">
    <property type="term" value="F:DNA-binding transcription factor activity, RNA polymerase II-specific"/>
    <property type="evidence" value="ECO:0007669"/>
    <property type="project" value="InterPro"/>
</dbReference>
<dbReference type="AlphaFoldDB" id="A0A5J6CN10"/>
<feature type="region of interest" description="Disordered" evidence="8">
    <location>
        <begin position="827"/>
        <end position="874"/>
    </location>
</feature>
<dbReference type="PROSITE" id="PS50157">
    <property type="entry name" value="ZINC_FINGER_C2H2_2"/>
    <property type="match status" value="2"/>
</dbReference>
<feature type="compositionally biased region" description="Low complexity" evidence="8">
    <location>
        <begin position="776"/>
        <end position="811"/>
    </location>
</feature>
<evidence type="ECO:0000256" key="2">
    <source>
        <dbReference type="ARBA" id="ARBA00022723"/>
    </source>
</evidence>
<dbReference type="FunFam" id="3.30.160.60:FF:000446">
    <property type="entry name" value="Zinc finger protein"/>
    <property type="match status" value="1"/>
</dbReference>
<evidence type="ECO:0000256" key="4">
    <source>
        <dbReference type="ARBA" id="ARBA00022771"/>
    </source>
</evidence>
<keyword evidence="6" id="KW-0539">Nucleus</keyword>
<dbReference type="InterPro" id="IPR007219">
    <property type="entry name" value="XnlR_reg_dom"/>
</dbReference>
<feature type="compositionally biased region" description="Basic and acidic residues" evidence="8">
    <location>
        <begin position="71"/>
        <end position="85"/>
    </location>
</feature>
<proteinExistence type="evidence at transcript level"/>
<evidence type="ECO:0000256" key="1">
    <source>
        <dbReference type="ARBA" id="ARBA00004123"/>
    </source>
</evidence>
<dbReference type="Gene3D" id="3.30.160.60">
    <property type="entry name" value="Classic Zinc Finger"/>
    <property type="match status" value="2"/>
</dbReference>
<dbReference type="GO" id="GO:0000978">
    <property type="term" value="F:RNA polymerase II cis-regulatory region sequence-specific DNA binding"/>
    <property type="evidence" value="ECO:0007669"/>
    <property type="project" value="InterPro"/>
</dbReference>
<feature type="domain" description="C2H2-type" evidence="9">
    <location>
        <begin position="14"/>
        <end position="42"/>
    </location>
</feature>
<dbReference type="Pfam" id="PF00096">
    <property type="entry name" value="zf-C2H2"/>
    <property type="match status" value="2"/>
</dbReference>
<name>A0A5J6CN10_9BASI</name>
<dbReference type="Pfam" id="PF04082">
    <property type="entry name" value="Fungal_trans"/>
    <property type="match status" value="1"/>
</dbReference>
<feature type="region of interest" description="Disordered" evidence="8">
    <location>
        <begin position="776"/>
        <end position="814"/>
    </location>
</feature>
<sequence>MAPAPRGSASGQTFPCPDCDKVFSRKEYMARHYRSRHSKEKPFQCEYCEHAFSRSDLLRRHHKTCSQAKAARGEGDSPDLPRESPTEPAAPVASTSAMPVDILYPPYPPPVASSSSAVPAPTYSPYDTGAQDLPVPPASFLDLVSSQPYPAPSPSLPAFSPNMASLYPIPLRTGSTASPASSGMSGSPFSRATYASTTGTSPDMAMQKELPLTLPDVMASISATTSAPRPQPPQEQQAMPTLAALDPYGAAPQPSSAFKAGVTQHDTLAPGLSRTGSFTKDEVLASEVLQDLMRTPFGAPYPAPPASTSGVPWHGAKAAQRAAEQPESAQANEAVSLVDSSGGDWAFSLGGGAVLPIGGFGGPVSNKLEETPAAQQLAEYFNKGGVGGITALDLGFTVEPSLWPEWITMEPKPVHDDMKRWWLPEQKFCLGYLYPWHVPPLPVLSGYARKATEQLLAAVPVLHGPSAVMTELPTHTAFALTVAGGAYEPEGQSFSNEMLVEKRVFLVRGFQEKDKSWEDRFASLQSLLLYQLLGIFHRDEQQRLLSHSFHSALVYMFRALDLPNRVTQTALVKPRADMHGGELEKAWKEWIEVETRRRVAFIVFLIDLEHAAATETPQLLALSDLDLDLPASERAWKAENAAEWLDRSTSPLYPETISFLAAIRALLSTTPPEPFSAAGVLLAELGRLSSFPLLILSRTLSYLERKTQEALAQIDPFKSLLGGLGVLEGRETENRAVLERIRRGREVLRRLPGGIARGGGEGWFNEIIPSAKDFVPASDSPAASSSSAGTSPRDAFSSSSASGTASTFPSPQDAPASLEELFAEFDEQPYRPFHGAGGATPGETYEQAQERLRKHAERRVRDAQSALPEVWAMP</sequence>
<dbReference type="SMART" id="SM00355">
    <property type="entry name" value="ZnF_C2H2"/>
    <property type="match status" value="2"/>
</dbReference>
<dbReference type="PANTHER" id="PTHR40626:SF11">
    <property type="entry name" value="ZINC FINGER PROTEIN YPR022C"/>
    <property type="match status" value="1"/>
</dbReference>
<gene>
    <name evidence="10" type="primary">Msn4</name>
</gene>
<evidence type="ECO:0000313" key="10">
    <source>
        <dbReference type="EMBL" id="QEQ43325.1"/>
    </source>
</evidence>
<dbReference type="InterPro" id="IPR051059">
    <property type="entry name" value="VerF-like"/>
</dbReference>
<feature type="region of interest" description="Disordered" evidence="8">
    <location>
        <begin position="174"/>
        <end position="203"/>
    </location>
</feature>
<protein>
    <submittedName>
        <fullName evidence="10">Zinc finger C2H2-type transcription factor</fullName>
    </submittedName>
</protein>
<dbReference type="InterPro" id="IPR036236">
    <property type="entry name" value="Znf_C2H2_sf"/>
</dbReference>
<keyword evidence="4 7" id="KW-0863">Zinc-finger</keyword>
<reference evidence="10" key="1">
    <citation type="submission" date="2019-03" db="EMBL/GenBank/DDBJ databases">
        <authorList>
            <person name="Zhang Q."/>
            <person name="Wang J."/>
            <person name="Chen B."/>
            <person name="Ji X."/>
            <person name="Wei Y."/>
        </authorList>
    </citation>
    <scope>NUCLEOTIDE SEQUENCE</scope>
    <source>
        <strain evidence="10">YM25235</strain>
    </source>
</reference>
<organism evidence="10">
    <name type="scientific">Rhodotorula kratochvilovae</name>
    <dbReference type="NCBI Taxonomy" id="86836"/>
    <lineage>
        <taxon>Eukaryota</taxon>
        <taxon>Fungi</taxon>
        <taxon>Dikarya</taxon>
        <taxon>Basidiomycota</taxon>
        <taxon>Pucciniomycotina</taxon>
        <taxon>Microbotryomycetes</taxon>
        <taxon>Sporidiobolales</taxon>
        <taxon>Sporidiobolaceae</taxon>
        <taxon>Rhodotorula</taxon>
    </lineage>
</organism>